<organism evidence="3 4">
    <name type="scientific">Candidatus Lambdaproteobacteria bacterium RIFOXYD2_FULL_56_26</name>
    <dbReference type="NCBI Taxonomy" id="1817773"/>
    <lineage>
        <taxon>Bacteria</taxon>
        <taxon>Pseudomonadati</taxon>
        <taxon>Pseudomonadota</taxon>
        <taxon>Candidatus Lambdaproteobacteria</taxon>
    </lineage>
</organism>
<keyword evidence="1" id="KW-1133">Transmembrane helix</keyword>
<name>A0A1F6GNK3_9PROT</name>
<dbReference type="Gene3D" id="3.90.550.10">
    <property type="entry name" value="Spore Coat Polysaccharide Biosynthesis Protein SpsA, Chain A"/>
    <property type="match status" value="1"/>
</dbReference>
<feature type="domain" description="Glycosyltransferase 2-like" evidence="2">
    <location>
        <begin position="7"/>
        <end position="165"/>
    </location>
</feature>
<dbReference type="InterPro" id="IPR001173">
    <property type="entry name" value="Glyco_trans_2-like"/>
</dbReference>
<dbReference type="InterPro" id="IPR050256">
    <property type="entry name" value="Glycosyltransferase_2"/>
</dbReference>
<dbReference type="Pfam" id="PF00535">
    <property type="entry name" value="Glycos_transf_2"/>
    <property type="match status" value="1"/>
</dbReference>
<evidence type="ECO:0000313" key="4">
    <source>
        <dbReference type="Proteomes" id="UP000177583"/>
    </source>
</evidence>
<evidence type="ECO:0000256" key="1">
    <source>
        <dbReference type="SAM" id="Phobius"/>
    </source>
</evidence>
<dbReference type="AlphaFoldDB" id="A0A1F6GNK3"/>
<reference evidence="3 4" key="1">
    <citation type="journal article" date="2016" name="Nat. Commun.">
        <title>Thousands of microbial genomes shed light on interconnected biogeochemical processes in an aquifer system.</title>
        <authorList>
            <person name="Anantharaman K."/>
            <person name="Brown C.T."/>
            <person name="Hug L.A."/>
            <person name="Sharon I."/>
            <person name="Castelle C.J."/>
            <person name="Probst A.J."/>
            <person name="Thomas B.C."/>
            <person name="Singh A."/>
            <person name="Wilkins M.J."/>
            <person name="Karaoz U."/>
            <person name="Brodie E.L."/>
            <person name="Williams K.H."/>
            <person name="Hubbard S.S."/>
            <person name="Banfield J.F."/>
        </authorList>
    </citation>
    <scope>NUCLEOTIDE SEQUENCE [LARGE SCALE GENOMIC DNA]</scope>
</reference>
<evidence type="ECO:0000313" key="3">
    <source>
        <dbReference type="EMBL" id="OGG99704.1"/>
    </source>
</evidence>
<keyword evidence="1" id="KW-0472">Membrane</keyword>
<sequence length="327" mass="36228">MKLIIQIPCLNEEETLQKTLEDLPKKLPGIDQIEILIIDDGSTDGTVKRAIELGVDHVLSFPNNKGLARAFSAGLHACIYLNADIIVNTDADNQYYGGGISKIVEPILKHKADMVIGCRPISEMSEFSFLKKCLQRLGSFIVRQLSNTDIADATSGFRAFSRYAALRINVVSQFSYTLESIIQAGSRSITIVGVSISVNPKTRESRLFKSNWQYIVKSISIMLRLSTQFRPAKTFSLVGGLSLVSGFLLGVRYLNFFFTGSPSGHEQSSILSAILLLFGGFSFLAGLLADQIGANRQLIEEVIALQRDQYRQSQGYQIPYLIYSRPK</sequence>
<dbReference type="GO" id="GO:0016740">
    <property type="term" value="F:transferase activity"/>
    <property type="evidence" value="ECO:0007669"/>
    <property type="project" value="UniProtKB-KW"/>
</dbReference>
<dbReference type="CDD" id="cd04179">
    <property type="entry name" value="DPM_DPG-synthase_like"/>
    <property type="match status" value="1"/>
</dbReference>
<keyword evidence="3" id="KW-0808">Transferase</keyword>
<comment type="caution">
    <text evidence="3">The sequence shown here is derived from an EMBL/GenBank/DDBJ whole genome shotgun (WGS) entry which is preliminary data.</text>
</comment>
<gene>
    <name evidence="3" type="ORF">A2557_06075</name>
</gene>
<feature type="transmembrane region" description="Helical" evidence="1">
    <location>
        <begin position="270"/>
        <end position="289"/>
    </location>
</feature>
<dbReference type="SUPFAM" id="SSF53448">
    <property type="entry name" value="Nucleotide-diphospho-sugar transferases"/>
    <property type="match status" value="1"/>
</dbReference>
<keyword evidence="1" id="KW-0812">Transmembrane</keyword>
<dbReference type="InterPro" id="IPR029044">
    <property type="entry name" value="Nucleotide-diphossugar_trans"/>
</dbReference>
<protein>
    <submittedName>
        <fullName evidence="3">Glycosyl transferase</fullName>
    </submittedName>
</protein>
<dbReference type="Proteomes" id="UP000177583">
    <property type="component" value="Unassembled WGS sequence"/>
</dbReference>
<feature type="transmembrane region" description="Helical" evidence="1">
    <location>
        <begin position="234"/>
        <end position="258"/>
    </location>
</feature>
<dbReference type="EMBL" id="MFNF01000055">
    <property type="protein sequence ID" value="OGG99704.1"/>
    <property type="molecule type" value="Genomic_DNA"/>
</dbReference>
<dbReference type="PANTHER" id="PTHR48090">
    <property type="entry name" value="UNDECAPRENYL-PHOSPHATE 4-DEOXY-4-FORMAMIDO-L-ARABINOSE TRANSFERASE-RELATED"/>
    <property type="match status" value="1"/>
</dbReference>
<evidence type="ECO:0000259" key="2">
    <source>
        <dbReference type="Pfam" id="PF00535"/>
    </source>
</evidence>
<accession>A0A1F6GNK3</accession>
<proteinExistence type="predicted"/>
<dbReference type="PANTHER" id="PTHR48090:SF7">
    <property type="entry name" value="RFBJ PROTEIN"/>
    <property type="match status" value="1"/>
</dbReference>